<keyword evidence="2" id="KW-1185">Reference proteome</keyword>
<evidence type="ECO:0000313" key="1">
    <source>
        <dbReference type="EMBL" id="UGO51442.1"/>
    </source>
</evidence>
<organism evidence="1 2">
    <name type="scientific">Serratia phage vB_SmaS_Tlacuache</name>
    <dbReference type="NCBI Taxonomy" id="2894809"/>
    <lineage>
        <taxon>Viruses</taxon>
        <taxon>Duplodnaviria</taxon>
        <taxon>Heunggongvirae</taxon>
        <taxon>Uroviricota</taxon>
        <taxon>Caudoviricetes</taxon>
        <taxon>Serbinvirus</taxon>
        <taxon>Serbinvirus tlacuache</taxon>
    </lineage>
</organism>
<reference evidence="1" key="1">
    <citation type="submission" date="2021-10" db="EMBL/GenBank/DDBJ databases">
        <authorList>
            <person name="Todd Z."/>
            <person name="Wilkey A."/>
            <person name="Mckay W."/>
            <person name="Sharma R."/>
            <person name="Grose J.H."/>
        </authorList>
    </citation>
    <scope>NUCLEOTIDE SEQUENCE</scope>
</reference>
<dbReference type="Proteomes" id="UP000827875">
    <property type="component" value="Segment"/>
</dbReference>
<dbReference type="EMBL" id="OK499995">
    <property type="protein sequence ID" value="UGO51442.1"/>
    <property type="molecule type" value="Genomic_DNA"/>
</dbReference>
<evidence type="ECO:0000313" key="2">
    <source>
        <dbReference type="Proteomes" id="UP000827875"/>
    </source>
</evidence>
<name>A0AAE8YVQ1_9CAUD</name>
<proteinExistence type="predicted"/>
<sequence length="137" mass="15940">MESLLYKKLLRACPKPKFHWQRHEEKLVGGIADCSYASQKVCGWIELKTYDSWPRNPEDPLNFHDLQPEQRNWLVARGRACGRVYLLLQVKDDWLLLHWTSVRLLGSLTKRQLFIHARLSGKGAIDKVMADVLVEEA</sequence>
<gene>
    <name evidence="1" type="ORF">TLACUACHE_28</name>
</gene>
<accession>A0AAE8YVQ1</accession>
<protein>
    <submittedName>
        <fullName evidence="1">Uncharacterized protein</fullName>
    </submittedName>
</protein>